<accession>A0A835V2J7</accession>
<feature type="transmembrane region" description="Helical" evidence="2">
    <location>
        <begin position="9"/>
        <end position="26"/>
    </location>
</feature>
<dbReference type="PANTHER" id="PTHR33133">
    <property type="entry name" value="OS08G0107100 PROTEIN-RELATED"/>
    <property type="match status" value="1"/>
</dbReference>
<keyword evidence="2" id="KW-0472">Membrane</keyword>
<evidence type="ECO:0000313" key="4">
    <source>
        <dbReference type="Proteomes" id="UP000636800"/>
    </source>
</evidence>
<keyword evidence="4" id="KW-1185">Reference proteome</keyword>
<gene>
    <name evidence="3" type="ORF">HPP92_011634</name>
</gene>
<feature type="region of interest" description="Disordered" evidence="1">
    <location>
        <begin position="231"/>
        <end position="257"/>
    </location>
</feature>
<evidence type="ECO:0000256" key="2">
    <source>
        <dbReference type="SAM" id="Phobius"/>
    </source>
</evidence>
<organism evidence="3 4">
    <name type="scientific">Vanilla planifolia</name>
    <name type="common">Vanilla</name>
    <dbReference type="NCBI Taxonomy" id="51239"/>
    <lineage>
        <taxon>Eukaryota</taxon>
        <taxon>Viridiplantae</taxon>
        <taxon>Streptophyta</taxon>
        <taxon>Embryophyta</taxon>
        <taxon>Tracheophyta</taxon>
        <taxon>Spermatophyta</taxon>
        <taxon>Magnoliopsida</taxon>
        <taxon>Liliopsida</taxon>
        <taxon>Asparagales</taxon>
        <taxon>Orchidaceae</taxon>
        <taxon>Vanilloideae</taxon>
        <taxon>Vanilleae</taxon>
        <taxon>Vanilla</taxon>
    </lineage>
</organism>
<keyword evidence="2" id="KW-0812">Transmembrane</keyword>
<protein>
    <submittedName>
        <fullName evidence="3">Uncharacterized protein</fullName>
    </submittedName>
</protein>
<name>A0A835V2J7_VANPL</name>
<feature type="transmembrane region" description="Helical" evidence="2">
    <location>
        <begin position="46"/>
        <end position="66"/>
    </location>
</feature>
<feature type="transmembrane region" description="Helical" evidence="2">
    <location>
        <begin position="118"/>
        <end position="139"/>
    </location>
</feature>
<dbReference type="EMBL" id="JADCNL010000005">
    <property type="protein sequence ID" value="KAG0480776.1"/>
    <property type="molecule type" value="Genomic_DNA"/>
</dbReference>
<dbReference type="AlphaFoldDB" id="A0A835V2J7"/>
<proteinExistence type="predicted"/>
<comment type="caution">
    <text evidence="3">The sequence shown here is derived from an EMBL/GenBank/DDBJ whole genome shotgun (WGS) entry which is preliminary data.</text>
</comment>
<dbReference type="OrthoDB" id="1608002at2759"/>
<evidence type="ECO:0000313" key="3">
    <source>
        <dbReference type="EMBL" id="KAG0480776.1"/>
    </source>
</evidence>
<dbReference type="Proteomes" id="UP000636800">
    <property type="component" value="Chromosome 5"/>
</dbReference>
<reference evidence="3 4" key="1">
    <citation type="journal article" date="2020" name="Nat. Food">
        <title>A phased Vanilla planifolia genome enables genetic improvement of flavour and production.</title>
        <authorList>
            <person name="Hasing T."/>
            <person name="Tang H."/>
            <person name="Brym M."/>
            <person name="Khazi F."/>
            <person name="Huang T."/>
            <person name="Chambers A.H."/>
        </authorList>
    </citation>
    <scope>NUCLEOTIDE SEQUENCE [LARGE SCALE GENOMIC DNA]</scope>
    <source>
        <tissue evidence="3">Leaf</tissue>
    </source>
</reference>
<feature type="transmembrane region" description="Helical" evidence="2">
    <location>
        <begin position="87"/>
        <end position="112"/>
    </location>
</feature>
<dbReference type="PANTHER" id="PTHR33133:SF14">
    <property type="entry name" value="OS06G0653700 PROTEIN"/>
    <property type="match status" value="1"/>
</dbReference>
<evidence type="ECO:0000256" key="1">
    <source>
        <dbReference type="SAM" id="MobiDB-lite"/>
    </source>
</evidence>
<keyword evidence="2" id="KW-1133">Transmembrane helix</keyword>
<sequence length="257" mass="28094">MNPSSPSKAFTTFLVFISCSLLLLVTNYSSHNRSPKTTAETAVEPISFIASRLSAIAMAYLSYMAYHGDKFSHSKLLARMHKSWKQPAVTMMYIELLNTASASLLLMLASVARAANGVAYEAAVIAGAVWLISWLWPVLFSHSEVAYKVGLIVSMAEGFEGEEALERAGELVKDRKVVGFSLMVLTLVVEQATFKVREMGSAASLVALLAKFFTYYKIPSLLSLGLESKPFGPRGSRPKRDYDGTGGDVTAHPLKRR</sequence>